<evidence type="ECO:0000256" key="1">
    <source>
        <dbReference type="PROSITE-ProRule" id="PRU00409"/>
    </source>
</evidence>
<dbReference type="SUPFAM" id="SSF56059">
    <property type="entry name" value="Glutathione synthetase ATP-binding domain-like"/>
    <property type="match status" value="1"/>
</dbReference>
<dbReference type="STRING" id="1157490.EL26_03285"/>
<evidence type="ECO:0000313" key="3">
    <source>
        <dbReference type="EMBL" id="KEO84555.1"/>
    </source>
</evidence>
<comment type="caution">
    <text evidence="3">The sequence shown here is derived from an EMBL/GenBank/DDBJ whole genome shotgun (WGS) entry which is preliminary data.</text>
</comment>
<dbReference type="GO" id="GO:0046872">
    <property type="term" value="F:metal ion binding"/>
    <property type="evidence" value="ECO:0007669"/>
    <property type="project" value="InterPro"/>
</dbReference>
<protein>
    <recommendedName>
        <fullName evidence="2">ATP-grasp domain-containing protein</fullName>
    </recommendedName>
</protein>
<feature type="domain" description="ATP-grasp" evidence="2">
    <location>
        <begin position="111"/>
        <end position="339"/>
    </location>
</feature>
<reference evidence="3 4" key="1">
    <citation type="journal article" date="2013" name="Int. J. Syst. Evol. Microbiol.">
        <title>Tumebacillus flagellatus sp. nov., an alpha-amylase/pullulanase-producing bacterium isolated from cassava wastewater.</title>
        <authorList>
            <person name="Wang Q."/>
            <person name="Xie N."/>
            <person name="Qin Y."/>
            <person name="Shen N."/>
            <person name="Zhu J."/>
            <person name="Mi H."/>
            <person name="Huang R."/>
        </authorList>
    </citation>
    <scope>NUCLEOTIDE SEQUENCE [LARGE SCALE GENOMIC DNA]</scope>
    <source>
        <strain evidence="3 4">GST4</strain>
    </source>
</reference>
<dbReference type="Gene3D" id="3.30.470.20">
    <property type="entry name" value="ATP-grasp fold, B domain"/>
    <property type="match status" value="1"/>
</dbReference>
<dbReference type="EMBL" id="JMIR01000003">
    <property type="protein sequence ID" value="KEO84555.1"/>
    <property type="molecule type" value="Genomic_DNA"/>
</dbReference>
<accession>A0A074LV81</accession>
<gene>
    <name evidence="3" type="ORF">EL26_03285</name>
</gene>
<dbReference type="GO" id="GO:0005524">
    <property type="term" value="F:ATP binding"/>
    <property type="evidence" value="ECO:0007669"/>
    <property type="project" value="UniProtKB-UniRule"/>
</dbReference>
<sequence length="346" mass="39609">MCLIGYLHTRKDPRKIGKLYAFAATAFAEGETLFYFTSGRVNLETRTIQGLVLENGDWVEREFPFPHVIYNDSSPGSETGEEIIDELREIIPFTSHSVGDKMTVYEKLMDGKTFAYYQIPSREVQHPEEVLDFMRDHREVIFKPVWGHKGLGVVRLTSLNGGERYQVTEQEETTVVEEASLRELLAERLQEVLHLVQPFILSRTKSGQAFDFRIHVQKNGEGRWVNTATYPRIAPPGSVVANLSSGGYTAMLESFLEQEFGAQAFDMRRTLEVFGTQLAAHMDEVYREEFDELGIDIGLDQNGKIWLYEINWRPGVPPTFYLELDVARNTIQYAAYLAKKHAKLVR</sequence>
<keyword evidence="1" id="KW-0067">ATP-binding</keyword>
<dbReference type="RefSeq" id="WP_038084417.1">
    <property type="nucleotide sequence ID" value="NZ_JMIR01000003.1"/>
</dbReference>
<organism evidence="3 4">
    <name type="scientific">Tumebacillus flagellatus</name>
    <dbReference type="NCBI Taxonomy" id="1157490"/>
    <lineage>
        <taxon>Bacteria</taxon>
        <taxon>Bacillati</taxon>
        <taxon>Bacillota</taxon>
        <taxon>Bacilli</taxon>
        <taxon>Bacillales</taxon>
        <taxon>Alicyclobacillaceae</taxon>
        <taxon>Tumebacillus</taxon>
    </lineage>
</organism>
<dbReference type="PROSITE" id="PS50975">
    <property type="entry name" value="ATP_GRASP"/>
    <property type="match status" value="1"/>
</dbReference>
<evidence type="ECO:0000313" key="4">
    <source>
        <dbReference type="Proteomes" id="UP000027931"/>
    </source>
</evidence>
<keyword evidence="4" id="KW-1185">Reference proteome</keyword>
<proteinExistence type="predicted"/>
<dbReference type="AlphaFoldDB" id="A0A074LV81"/>
<name>A0A074LV81_9BACL</name>
<dbReference type="InterPro" id="IPR011761">
    <property type="entry name" value="ATP-grasp"/>
</dbReference>
<dbReference type="InterPro" id="IPR026838">
    <property type="entry name" value="YheC/D"/>
</dbReference>
<dbReference type="Proteomes" id="UP000027931">
    <property type="component" value="Unassembled WGS sequence"/>
</dbReference>
<dbReference type="Pfam" id="PF14398">
    <property type="entry name" value="ATPgrasp_YheCD"/>
    <property type="match status" value="1"/>
</dbReference>
<dbReference type="eggNOG" id="COG0189">
    <property type="taxonomic scope" value="Bacteria"/>
</dbReference>
<evidence type="ECO:0000259" key="2">
    <source>
        <dbReference type="PROSITE" id="PS50975"/>
    </source>
</evidence>
<dbReference type="OrthoDB" id="7869153at2"/>
<keyword evidence="1" id="KW-0547">Nucleotide-binding</keyword>